<proteinExistence type="predicted"/>
<gene>
    <name evidence="2" type="ORF">EYR41_007708</name>
</gene>
<reference evidence="2 3" key="1">
    <citation type="submission" date="2019-03" db="EMBL/GenBank/DDBJ databases">
        <title>Nematode-trapping fungi genome.</title>
        <authorList>
            <person name="Vidal-Diez De Ulzurrun G."/>
        </authorList>
    </citation>
    <scope>NUCLEOTIDE SEQUENCE [LARGE SCALE GENOMIC DNA]</scope>
    <source>
        <strain evidence="2 3">TWF154</strain>
    </source>
</reference>
<comment type="caution">
    <text evidence="2">The sequence shown here is derived from an EMBL/GenBank/DDBJ whole genome shotgun (WGS) entry which is preliminary data.</text>
</comment>
<evidence type="ECO:0000313" key="2">
    <source>
        <dbReference type="EMBL" id="TGJ66048.1"/>
    </source>
</evidence>
<evidence type="ECO:0000313" key="3">
    <source>
        <dbReference type="Proteomes" id="UP000297595"/>
    </source>
</evidence>
<feature type="compositionally biased region" description="Polar residues" evidence="1">
    <location>
        <begin position="31"/>
        <end position="44"/>
    </location>
</feature>
<name>A0A8H2HNX5_ORBOL</name>
<organism evidence="2 3">
    <name type="scientific">Orbilia oligospora</name>
    <name type="common">Nematode-trapping fungus</name>
    <name type="synonym">Arthrobotrys oligospora</name>
    <dbReference type="NCBI Taxonomy" id="2813651"/>
    <lineage>
        <taxon>Eukaryota</taxon>
        <taxon>Fungi</taxon>
        <taxon>Dikarya</taxon>
        <taxon>Ascomycota</taxon>
        <taxon>Pezizomycotina</taxon>
        <taxon>Orbiliomycetes</taxon>
        <taxon>Orbiliales</taxon>
        <taxon>Orbiliaceae</taxon>
        <taxon>Orbilia</taxon>
    </lineage>
</organism>
<dbReference type="AlphaFoldDB" id="A0A8H2HNX5"/>
<dbReference type="EMBL" id="SOZJ01000005">
    <property type="protein sequence ID" value="TGJ66048.1"/>
    <property type="molecule type" value="Genomic_DNA"/>
</dbReference>
<protein>
    <submittedName>
        <fullName evidence="2">Uncharacterized protein</fullName>
    </submittedName>
</protein>
<accession>A0A8H2HNX5</accession>
<sequence>MARSFSTNGLVSSPSVSFQRLTRLGRPASVRRSTSQMGRKNTQIHSHEGILKTTKDKRICIRSRVRAVFAGYISLKACLASPS</sequence>
<evidence type="ECO:0000256" key="1">
    <source>
        <dbReference type="SAM" id="MobiDB-lite"/>
    </source>
</evidence>
<dbReference type="Proteomes" id="UP000297595">
    <property type="component" value="Unassembled WGS sequence"/>
</dbReference>
<feature type="region of interest" description="Disordered" evidence="1">
    <location>
        <begin position="22"/>
        <end position="49"/>
    </location>
</feature>